<protein>
    <submittedName>
        <fullName evidence="1">Uncharacterized protein</fullName>
    </submittedName>
</protein>
<organism evidence="1 2">
    <name type="scientific">Burkholderia stabilis</name>
    <dbReference type="NCBI Taxonomy" id="95485"/>
    <lineage>
        <taxon>Bacteria</taxon>
        <taxon>Pseudomonadati</taxon>
        <taxon>Pseudomonadota</taxon>
        <taxon>Betaproteobacteria</taxon>
        <taxon>Burkholderiales</taxon>
        <taxon>Burkholderiaceae</taxon>
        <taxon>Burkholderia</taxon>
        <taxon>Burkholderia cepacia complex</taxon>
    </lineage>
</organism>
<accession>A0A4Q2A8E1</accession>
<dbReference type="Proteomes" id="UP000289650">
    <property type="component" value="Unassembled WGS sequence"/>
</dbReference>
<comment type="caution">
    <text evidence="1">The sequence shown here is derived from an EMBL/GenBank/DDBJ whole genome shotgun (WGS) entry which is preliminary data.</text>
</comment>
<dbReference type="AlphaFoldDB" id="A0A4Q2A8E1"/>
<name>A0A4Q2A8E1_9BURK</name>
<evidence type="ECO:0000313" key="2">
    <source>
        <dbReference type="Proteomes" id="UP000289650"/>
    </source>
</evidence>
<reference evidence="1 2" key="1">
    <citation type="submission" date="2018-08" db="EMBL/GenBank/DDBJ databases">
        <title>Mountain-cultivated ginseng endophyte, Burkholderia stabilis and its activity against ginseng root rot disease.</title>
        <authorList>
            <person name="Tapan Kumar M."/>
            <person name="Bae H."/>
            <person name="Shanmugam G."/>
            <person name="Jeon J."/>
        </authorList>
    </citation>
    <scope>NUCLEOTIDE SEQUENCE [LARGE SCALE GENOMIC DNA]</scope>
    <source>
        <strain evidence="1 2">EB159</strain>
    </source>
</reference>
<dbReference type="EMBL" id="QWEX01000003">
    <property type="protein sequence ID" value="RXV65529.1"/>
    <property type="molecule type" value="Genomic_DNA"/>
</dbReference>
<gene>
    <name evidence="1" type="ORF">D1006_36325</name>
</gene>
<sequence length="59" mass="6673">MTDCRYVFQRPAEAARLHARRRYAVHAGHAPGGRPPPLRPVARCPRNVLHPHVTKRTVA</sequence>
<proteinExistence type="predicted"/>
<evidence type="ECO:0000313" key="1">
    <source>
        <dbReference type="EMBL" id="RXV65529.1"/>
    </source>
</evidence>